<protein>
    <submittedName>
        <fullName evidence="3">Uncharacterized protein</fullName>
    </submittedName>
</protein>
<dbReference type="InterPro" id="IPR023213">
    <property type="entry name" value="CAT-like_dom_sf"/>
</dbReference>
<dbReference type="Gene3D" id="3.30.559.10">
    <property type="entry name" value="Chloramphenicol acetyltransferase-like domain"/>
    <property type="match status" value="2"/>
</dbReference>
<dbReference type="Pfam" id="PF02458">
    <property type="entry name" value="Transferase"/>
    <property type="match status" value="1"/>
</dbReference>
<accession>A0A9Q0GF54</accession>
<dbReference type="GO" id="GO:0016747">
    <property type="term" value="F:acyltransferase activity, transferring groups other than amino-acyl groups"/>
    <property type="evidence" value="ECO:0007669"/>
    <property type="project" value="UniProtKB-ARBA"/>
</dbReference>
<evidence type="ECO:0000256" key="2">
    <source>
        <dbReference type="ARBA" id="ARBA00023315"/>
    </source>
</evidence>
<gene>
    <name evidence="3" type="ORF">Tsubulata_048002</name>
</gene>
<dbReference type="InterPro" id="IPR051504">
    <property type="entry name" value="Plant_metabolite_acyltrans"/>
</dbReference>
<reference evidence="3" key="2">
    <citation type="journal article" date="2023" name="Plants (Basel)">
        <title>Annotation of the Turnera subulata (Passifloraceae) Draft Genome Reveals the S-Locus Evolved after the Divergence of Turneroideae from Passifloroideae in a Stepwise Manner.</title>
        <authorList>
            <person name="Henning P.M."/>
            <person name="Roalson E.H."/>
            <person name="Mir W."/>
            <person name="McCubbin A.G."/>
            <person name="Shore J.S."/>
        </authorList>
    </citation>
    <scope>NUCLEOTIDE SEQUENCE</scope>
    <source>
        <strain evidence="3">F60SS</strain>
    </source>
</reference>
<dbReference type="PANTHER" id="PTHR31625">
    <property type="match status" value="1"/>
</dbReference>
<name>A0A9Q0GF54_9ROSI</name>
<comment type="caution">
    <text evidence="3">The sequence shown here is derived from an EMBL/GenBank/DDBJ whole genome shotgun (WGS) entry which is preliminary data.</text>
</comment>
<dbReference type="OrthoDB" id="1862401at2759"/>
<dbReference type="EMBL" id="JAKUCV010000751">
    <property type="protein sequence ID" value="KAJ4848920.1"/>
    <property type="molecule type" value="Genomic_DNA"/>
</dbReference>
<organism evidence="3 4">
    <name type="scientific">Turnera subulata</name>
    <dbReference type="NCBI Taxonomy" id="218843"/>
    <lineage>
        <taxon>Eukaryota</taxon>
        <taxon>Viridiplantae</taxon>
        <taxon>Streptophyta</taxon>
        <taxon>Embryophyta</taxon>
        <taxon>Tracheophyta</taxon>
        <taxon>Spermatophyta</taxon>
        <taxon>Magnoliopsida</taxon>
        <taxon>eudicotyledons</taxon>
        <taxon>Gunneridae</taxon>
        <taxon>Pentapetalae</taxon>
        <taxon>rosids</taxon>
        <taxon>fabids</taxon>
        <taxon>Malpighiales</taxon>
        <taxon>Passifloraceae</taxon>
        <taxon>Turnera</taxon>
    </lineage>
</organism>
<keyword evidence="2" id="KW-0012">Acyltransferase</keyword>
<dbReference type="Proteomes" id="UP001141552">
    <property type="component" value="Unassembled WGS sequence"/>
</dbReference>
<evidence type="ECO:0000313" key="4">
    <source>
        <dbReference type="Proteomes" id="UP001141552"/>
    </source>
</evidence>
<keyword evidence="4" id="KW-1185">Reference proteome</keyword>
<evidence type="ECO:0000256" key="1">
    <source>
        <dbReference type="ARBA" id="ARBA00022679"/>
    </source>
</evidence>
<dbReference type="AlphaFoldDB" id="A0A9Q0GF54"/>
<sequence>MFLFEVPLSKDHFIEYVKPILVHTLSLTLKHFHVLAGNLAFPPTAGKPEIRYKDGDSVTLIFAESTKDFNHLVGNHERNATEFHPLLPQLPPGSMSQDETLLVPLTAIQMTHFPNHGIAAAFNINHAIGDGSSINNFIRSWGLILKSQGKETFLDIGILPCYDRAPLRGPTGIELETLFWNQMKAKKYQGPNPPSPAGSKVRVSFVMNQARVEYLKKLVMARFSSLSHASTFTVACGYVWSCEVKAREACGEEMDPDDETEYFRFQENCRSHLKPPLPANYFGNCLVACLATAKRSQLMGEDGYLVAANSIIEAMQKRLHNEEGVLNGAENWLSELEALKGKKIFGASSSPKFKSYNLDFGWGRCRKVEMIAIDDSGTMSLSDCMDAEGDLEIGLSFPKPKMDAFATFYLNGA</sequence>
<evidence type="ECO:0000313" key="3">
    <source>
        <dbReference type="EMBL" id="KAJ4848920.1"/>
    </source>
</evidence>
<reference evidence="3" key="1">
    <citation type="submission" date="2022-02" db="EMBL/GenBank/DDBJ databases">
        <authorList>
            <person name="Henning P.M."/>
            <person name="McCubbin A.G."/>
            <person name="Shore J.S."/>
        </authorList>
    </citation>
    <scope>NUCLEOTIDE SEQUENCE</scope>
    <source>
        <strain evidence="3">F60SS</strain>
        <tissue evidence="3">Leaves</tissue>
    </source>
</reference>
<keyword evidence="1" id="KW-0808">Transferase</keyword>
<proteinExistence type="predicted"/>